<organism evidence="2 3">
    <name type="scientific">Rufibacter quisquiliarum</name>
    <dbReference type="NCBI Taxonomy" id="1549639"/>
    <lineage>
        <taxon>Bacteria</taxon>
        <taxon>Pseudomonadati</taxon>
        <taxon>Bacteroidota</taxon>
        <taxon>Cytophagia</taxon>
        <taxon>Cytophagales</taxon>
        <taxon>Hymenobacteraceae</taxon>
        <taxon>Rufibacter</taxon>
    </lineage>
</organism>
<reference evidence="2 3" key="1">
    <citation type="submission" date="2020-08" db="EMBL/GenBank/DDBJ databases">
        <title>Genomic Encyclopedia of Type Strains, Phase IV (KMG-IV): sequencing the most valuable type-strain genomes for metagenomic binning, comparative biology and taxonomic classification.</title>
        <authorList>
            <person name="Goeker M."/>
        </authorList>
    </citation>
    <scope>NUCLEOTIDE SEQUENCE [LARGE SCALE GENOMIC DNA]</scope>
    <source>
        <strain evidence="2 3">DSM 29854</strain>
    </source>
</reference>
<sequence>MATATPTTAEKIETYFTHAPAFAQPICDKIRNAISQADPALKPSWKWNAPVYEKAGPGMVCAIGIFKKHVNLSFFQGALLLDQHGLFTSGQDAKALRRIKFTDVAQVPEALLVEYLQAAVKLPAGTAAKSTERDLLEIPEDLKAALQEGQQLEKFEQMAYTHRKEYLRWVQEARKQETRDSRILKTVERMAIGKKFC</sequence>
<comment type="caution">
    <text evidence="2">The sequence shown here is derived from an EMBL/GenBank/DDBJ whole genome shotgun (WGS) entry which is preliminary data.</text>
</comment>
<evidence type="ECO:0000313" key="2">
    <source>
        <dbReference type="EMBL" id="MBA9078575.1"/>
    </source>
</evidence>
<keyword evidence="3" id="KW-1185">Reference proteome</keyword>
<feature type="domain" description="YdhG-like" evidence="1">
    <location>
        <begin position="24"/>
        <end position="120"/>
    </location>
</feature>
<protein>
    <submittedName>
        <fullName evidence="2">Uncharacterized protein YdeI (YjbR/CyaY-like superfamily)</fullName>
    </submittedName>
</protein>
<proteinExistence type="predicted"/>
<dbReference type="Proteomes" id="UP000563094">
    <property type="component" value="Unassembled WGS sequence"/>
</dbReference>
<gene>
    <name evidence="2" type="ORF">FHS90_003305</name>
</gene>
<dbReference type="Pfam" id="PF08818">
    <property type="entry name" value="DUF1801"/>
    <property type="match status" value="1"/>
</dbReference>
<evidence type="ECO:0000259" key="1">
    <source>
        <dbReference type="Pfam" id="PF08818"/>
    </source>
</evidence>
<dbReference type="EMBL" id="JACJIQ010000014">
    <property type="protein sequence ID" value="MBA9078575.1"/>
    <property type="molecule type" value="Genomic_DNA"/>
</dbReference>
<evidence type="ECO:0000313" key="3">
    <source>
        <dbReference type="Proteomes" id="UP000563094"/>
    </source>
</evidence>
<name>A0A839GSW7_9BACT</name>
<accession>A0A839GSW7</accession>
<dbReference type="SUPFAM" id="SSF159888">
    <property type="entry name" value="YdhG-like"/>
    <property type="match status" value="1"/>
</dbReference>
<dbReference type="AlphaFoldDB" id="A0A839GSW7"/>
<dbReference type="Pfam" id="PF13376">
    <property type="entry name" value="OmdA"/>
    <property type="match status" value="1"/>
</dbReference>
<dbReference type="InterPro" id="IPR014922">
    <property type="entry name" value="YdhG-like"/>
</dbReference>
<dbReference type="RefSeq" id="WP_182513742.1">
    <property type="nucleotide sequence ID" value="NZ_JACJIQ010000014.1"/>
</dbReference>
<dbReference type="Gene3D" id="3.90.1150.200">
    <property type="match status" value="1"/>
</dbReference>